<feature type="region of interest" description="Disordered" evidence="1">
    <location>
        <begin position="70"/>
        <end position="90"/>
    </location>
</feature>
<feature type="compositionally biased region" description="Basic and acidic residues" evidence="1">
    <location>
        <begin position="396"/>
        <end position="411"/>
    </location>
</feature>
<feature type="compositionally biased region" description="Polar residues" evidence="1">
    <location>
        <begin position="491"/>
        <end position="521"/>
    </location>
</feature>
<proteinExistence type="predicted"/>
<feature type="compositionally biased region" description="Basic and acidic residues" evidence="1">
    <location>
        <begin position="460"/>
        <end position="474"/>
    </location>
</feature>
<dbReference type="AlphaFoldDB" id="A0A1B6JKG9"/>
<reference evidence="2" key="1">
    <citation type="submission" date="2015-11" db="EMBL/GenBank/DDBJ databases">
        <title>De novo transcriptome assembly of four potential Pierce s Disease insect vectors from Arizona vineyards.</title>
        <authorList>
            <person name="Tassone E.E."/>
        </authorList>
    </citation>
    <scope>NUCLEOTIDE SEQUENCE</scope>
</reference>
<gene>
    <name evidence="2" type="ORF">g.40242</name>
</gene>
<sequence>THSLPLQFALNSKFLVIHVHCKNDLTTSIYRSMILEKEKKMYRQPVNTGRKPSSENFCSSIMHKIRWRSQERYPSGDQGQRTAHSKMKSAQEYTLRGNSDKCNHDGKRIKDIKYVAKKVRRVTSSIPLVIRSGEAYEAGVEGCESCTLGREGYKKILQSIKIIEILVDGVIEKEQTDLLDSKEISLDDRFGEGDKTILKKGSSYDEQPSREKDVNVEKDAVDHNLKCILIMLQKCIGDTLVQICYVKSKNLADDKKYKHFNIPISDLKLLKFEFTNLTHIIIQLFKKNVKGSKVDEDMCVLCVKEKLIDCQGRLMDELKSGRNLKVVMKNGKARENEQPCCSREYPHVHAEAEGNPIVLKYSLPFQVNKTPEKDVPLDKPTTKKTTPSKSGSKNVSDIKESPKDSDEKILENKLVQNNSQPIDYSTTGNTNGEQKKEIPINRITKPIPYDQWPDEAGDETEVKSADKVETDHTIPLEGNSPLEVEKDSKIDSPNVSDIPETQSQCKDIDTVKNTSSPGTINETISDAADEVVDDELFCGCNFDKVFEKLKIKLPSTSDRDSLSNSSVSTDSFNTNSSYKDVGKRGRSNKKVSFMDNNKFYPIEVKNPNTVFDVVPEAVSGGKEKDEEFSNKTPFGETTREAPVYLTAVDSIILAKQRLSSCEHEHSEIKDFLEDKEVVCAFKQFIPTSEYVVHVATQDKTNIRDILPKSRTHISKKRKIIEDILKDVDSNTIRQLHTDPDCYEEYALKEYGSESNLPISTSIRSLPLDHDDLNSISAFLGKDISQAEIMLVSDEDTTDQMCVWETQYDDQSTEENRTKWLRAFAGTEKPSHHLFTTLPEPGRERSSLRRSVVKGHRTREVHQTLPTIAEEVAFVVDDEDFHIPYVPSISSLPLNEVELNELLKKKRPLAKHKTMELRYFTVEFPQTDKSNKSSPQENHMILNNSSSFDENKIPSSNESFHSCCSSVSDLCTDIVSKECLRKDKQTLSPYKETNSTLKAVDEMIMLNAIFLSDGYFEDKKTRSLTKNSPQDIYKLATYNFVTNRPCNSFVSHGSVTNFIPRKLSYTIMKDNYSQCCV</sequence>
<feature type="non-terminal residue" evidence="2">
    <location>
        <position position="1076"/>
    </location>
</feature>
<feature type="compositionally biased region" description="Basic and acidic residues" evidence="1">
    <location>
        <begin position="370"/>
        <end position="381"/>
    </location>
</feature>
<organism evidence="2">
    <name type="scientific">Homalodisca liturata</name>
    <dbReference type="NCBI Taxonomy" id="320908"/>
    <lineage>
        <taxon>Eukaryota</taxon>
        <taxon>Metazoa</taxon>
        <taxon>Ecdysozoa</taxon>
        <taxon>Arthropoda</taxon>
        <taxon>Hexapoda</taxon>
        <taxon>Insecta</taxon>
        <taxon>Pterygota</taxon>
        <taxon>Neoptera</taxon>
        <taxon>Paraneoptera</taxon>
        <taxon>Hemiptera</taxon>
        <taxon>Auchenorrhyncha</taxon>
        <taxon>Membracoidea</taxon>
        <taxon>Cicadellidae</taxon>
        <taxon>Cicadellinae</taxon>
        <taxon>Proconiini</taxon>
        <taxon>Homalodisca</taxon>
    </lineage>
</organism>
<feature type="region of interest" description="Disordered" evidence="1">
    <location>
        <begin position="556"/>
        <end position="584"/>
    </location>
</feature>
<evidence type="ECO:0000256" key="1">
    <source>
        <dbReference type="SAM" id="MobiDB-lite"/>
    </source>
</evidence>
<feature type="region of interest" description="Disordered" evidence="1">
    <location>
        <begin position="370"/>
        <end position="521"/>
    </location>
</feature>
<dbReference type="EMBL" id="GECU01008016">
    <property type="protein sequence ID" value="JAS99690.1"/>
    <property type="molecule type" value="Transcribed_RNA"/>
</dbReference>
<feature type="non-terminal residue" evidence="2">
    <location>
        <position position="1"/>
    </location>
</feature>
<protein>
    <submittedName>
        <fullName evidence="2">Uncharacterized protein</fullName>
    </submittedName>
</protein>
<feature type="compositionally biased region" description="Low complexity" evidence="1">
    <location>
        <begin position="562"/>
        <end position="577"/>
    </location>
</feature>
<accession>A0A1B6JKG9</accession>
<name>A0A1B6JKG9_9HEMI</name>
<feature type="compositionally biased region" description="Polar residues" evidence="1">
    <location>
        <begin position="414"/>
        <end position="432"/>
    </location>
</feature>
<evidence type="ECO:0000313" key="2">
    <source>
        <dbReference type="EMBL" id="JAS99690.1"/>
    </source>
</evidence>